<dbReference type="Proteomes" id="UP000008635">
    <property type="component" value="Chromosome"/>
</dbReference>
<gene>
    <name evidence="1" type="ordered locus">Deima_1289</name>
</gene>
<dbReference type="AlphaFoldDB" id="E8U7A1"/>
<accession>E8U7A1</accession>
<evidence type="ECO:0000313" key="1">
    <source>
        <dbReference type="EMBL" id="ADV66940.1"/>
    </source>
</evidence>
<keyword evidence="2" id="KW-1185">Reference proteome</keyword>
<reference evidence="2" key="2">
    <citation type="submission" date="2011-01" db="EMBL/GenBank/DDBJ databases">
        <title>The complete genome of Deinococcus maricopensis DSM 21211.</title>
        <authorList>
            <consortium name="US DOE Joint Genome Institute (JGI-PGF)"/>
            <person name="Lucas S."/>
            <person name="Copeland A."/>
            <person name="Lapidus A."/>
            <person name="Goodwin L."/>
            <person name="Pitluck S."/>
            <person name="Kyrpides N."/>
            <person name="Mavromatis K."/>
            <person name="Pagani I."/>
            <person name="Ivanova N."/>
            <person name="Ovchinnikova G."/>
            <person name="Zeytun A."/>
            <person name="Detter J.C."/>
            <person name="Han C."/>
            <person name="Land M."/>
            <person name="Hauser L."/>
            <person name="Markowitz V."/>
            <person name="Cheng J.-F."/>
            <person name="Hugenholtz P."/>
            <person name="Woyke T."/>
            <person name="Wu D."/>
            <person name="Pukall R."/>
            <person name="Gehrich-Schroeter G."/>
            <person name="Brambilla E."/>
            <person name="Klenk H.-P."/>
            <person name="Eisen J.A."/>
        </authorList>
    </citation>
    <scope>NUCLEOTIDE SEQUENCE [LARGE SCALE GENOMIC DNA]</scope>
    <source>
        <strain evidence="2">DSM 21211 / LMG 22137 / NRRL B-23946 / LB-34</strain>
    </source>
</reference>
<dbReference type="KEGG" id="dmr:Deima_1289"/>
<dbReference type="HOGENOM" id="CLU_192809_0_0_0"/>
<organism evidence="1 2">
    <name type="scientific">Deinococcus maricopensis (strain DSM 21211 / LMG 22137 / NRRL B-23946 / LB-34)</name>
    <dbReference type="NCBI Taxonomy" id="709986"/>
    <lineage>
        <taxon>Bacteria</taxon>
        <taxon>Thermotogati</taxon>
        <taxon>Deinococcota</taxon>
        <taxon>Deinococci</taxon>
        <taxon>Deinococcales</taxon>
        <taxon>Deinococcaceae</taxon>
        <taxon>Deinococcus</taxon>
    </lineage>
</organism>
<dbReference type="EMBL" id="CP002454">
    <property type="protein sequence ID" value="ADV66940.1"/>
    <property type="molecule type" value="Genomic_DNA"/>
</dbReference>
<evidence type="ECO:0000313" key="2">
    <source>
        <dbReference type="Proteomes" id="UP000008635"/>
    </source>
</evidence>
<name>E8U7A1_DEIML</name>
<sequence length="84" mass="9714">MARCGPREYTDAVTFPWLDLLAEGDIHPRRFDSTKTLDSYLRRIERLDDEARAALLRDFHVGPPLARRAYRILPVRPPEPGETP</sequence>
<protein>
    <submittedName>
        <fullName evidence="1">Uncharacterized protein</fullName>
    </submittedName>
</protein>
<proteinExistence type="predicted"/>
<dbReference type="STRING" id="709986.Deima_1289"/>
<reference evidence="1 2" key="1">
    <citation type="journal article" date="2011" name="Stand. Genomic Sci.">
        <title>Complete genome sequence of Deinococcus maricopensis type strain (LB-34).</title>
        <authorList>
            <person name="Pukall R."/>
            <person name="Zeytun A."/>
            <person name="Lucas S."/>
            <person name="Lapidus A."/>
            <person name="Hammon N."/>
            <person name="Deshpande S."/>
            <person name="Nolan M."/>
            <person name="Cheng J.F."/>
            <person name="Pitluck S."/>
            <person name="Liolios K."/>
            <person name="Pagani I."/>
            <person name="Mikhailova N."/>
            <person name="Ivanova N."/>
            <person name="Mavromatis K."/>
            <person name="Pati A."/>
            <person name="Tapia R."/>
            <person name="Han C."/>
            <person name="Goodwin L."/>
            <person name="Chen A."/>
            <person name="Palaniappan K."/>
            <person name="Land M."/>
            <person name="Hauser L."/>
            <person name="Chang Y.J."/>
            <person name="Jeffries C.D."/>
            <person name="Brambilla E.M."/>
            <person name="Rohde M."/>
            <person name="Goker M."/>
            <person name="Detter J.C."/>
            <person name="Woyke T."/>
            <person name="Bristow J."/>
            <person name="Eisen J.A."/>
            <person name="Markowitz V."/>
            <person name="Hugenholtz P."/>
            <person name="Kyrpides N.C."/>
            <person name="Klenk H.P."/>
        </authorList>
    </citation>
    <scope>NUCLEOTIDE SEQUENCE [LARGE SCALE GENOMIC DNA]</scope>
    <source>
        <strain evidence="2">DSM 21211 / LMG 22137 / NRRL B-23946 / LB-34</strain>
    </source>
</reference>